<name>A0A242AA61_9ENTE</name>
<proteinExistence type="predicted"/>
<evidence type="ECO:0000259" key="1">
    <source>
        <dbReference type="Pfam" id="PF09664"/>
    </source>
</evidence>
<dbReference type="GO" id="GO:0003677">
    <property type="term" value="F:DNA binding"/>
    <property type="evidence" value="ECO:0007669"/>
    <property type="project" value="InterPro"/>
</dbReference>
<dbReference type="InterPro" id="IPR024465">
    <property type="entry name" value="DUF2399"/>
</dbReference>
<evidence type="ECO:0008006" key="5">
    <source>
        <dbReference type="Google" id="ProtNLM"/>
    </source>
</evidence>
<gene>
    <name evidence="3" type="ORF">A5886_003026</name>
</gene>
<dbReference type="AlphaFoldDB" id="A0A242AA61"/>
<dbReference type="SUPFAM" id="SSF56726">
    <property type="entry name" value="DNA topoisomerase IV, alpha subunit"/>
    <property type="match status" value="1"/>
</dbReference>
<keyword evidence="4" id="KW-1185">Reference proteome</keyword>
<feature type="domain" description="DUF2399" evidence="1">
    <location>
        <begin position="248"/>
        <end position="401"/>
    </location>
</feature>
<sequence length="407" mass="46989">MTPNEFFSPPIFKQIAVILWKRYYLNSDFGRTIGKKQVDAYDQEPLYRMLGMTKIEWDKKKSLNLHAFETTLRNSIFDMSLIDFVVLLKGPLLEKTIVLAQEQANYQLFIERIDEISPEFTQLLDEHQLKEWFKLKDFTAFDFVKRGLAQLPTVYTRLPVFAYQITKNPHAFDDNQPAGRLLLQMLAKKSALQWAECTIIEGKNQLLNQFYLLKDDIMNAVSIRGLTASTNNEQKQMWKAACEESCSWNVPLKEILKVDQIHPFQGEHVLIVENSGVYSILLEQLPHVAMVCSSGQFTYAVITLLRKLADSHSKLMYVGDIDPEGLVMAQKMLDLFPNQCQIVGMNQTNYHRYGVQQVGVIHRLKQLRLIKNEHLQQLAKDMQTTQRVASQEGFIDEVIAEVLRIAL</sequence>
<organism evidence="3 4">
    <name type="scientific">Candidatus Enterococcus testudinis</name>
    <dbReference type="NCBI Taxonomy" id="1834191"/>
    <lineage>
        <taxon>Bacteria</taxon>
        <taxon>Bacillati</taxon>
        <taxon>Bacillota</taxon>
        <taxon>Bacilli</taxon>
        <taxon>Lactobacillales</taxon>
        <taxon>Enterococcaceae</taxon>
        <taxon>Enterococcus</taxon>
    </lineage>
</organism>
<dbReference type="InterPro" id="IPR024466">
    <property type="entry name" value="CHP02679_N"/>
</dbReference>
<dbReference type="EMBL" id="NGKU01000001">
    <property type="protein sequence ID" value="OTN77925.1"/>
    <property type="molecule type" value="Genomic_DNA"/>
</dbReference>
<dbReference type="Pfam" id="PF11796">
    <property type="entry name" value="DUF3323"/>
    <property type="match status" value="1"/>
</dbReference>
<evidence type="ECO:0000313" key="4">
    <source>
        <dbReference type="Proteomes" id="UP000195043"/>
    </source>
</evidence>
<dbReference type="Pfam" id="PF09664">
    <property type="entry name" value="DUF2399"/>
    <property type="match status" value="1"/>
</dbReference>
<protein>
    <recommendedName>
        <fullName evidence="5">TIGR02679 family protein</fullName>
    </recommendedName>
</protein>
<evidence type="ECO:0000313" key="3">
    <source>
        <dbReference type="EMBL" id="OTN77925.1"/>
    </source>
</evidence>
<comment type="caution">
    <text evidence="3">The sequence shown here is derived from an EMBL/GenBank/DDBJ whole genome shotgun (WGS) entry which is preliminary data.</text>
</comment>
<dbReference type="GO" id="GO:0005694">
    <property type="term" value="C:chromosome"/>
    <property type="evidence" value="ECO:0007669"/>
    <property type="project" value="InterPro"/>
</dbReference>
<accession>A0A242AA61</accession>
<dbReference type="STRING" id="1834191.A5886_003026"/>
<dbReference type="RefSeq" id="WP_179190059.1">
    <property type="nucleotide sequence ID" value="NZ_NGKU01000001.1"/>
</dbReference>
<feature type="domain" description="Conserved hypothetical protein CHP02679 N terminus" evidence="2">
    <location>
        <begin position="37"/>
        <end position="227"/>
    </location>
</feature>
<dbReference type="InterPro" id="IPR036078">
    <property type="entry name" value="Spo11/TopoVI_A_sf"/>
</dbReference>
<evidence type="ECO:0000259" key="2">
    <source>
        <dbReference type="Pfam" id="PF11796"/>
    </source>
</evidence>
<dbReference type="Proteomes" id="UP000195043">
    <property type="component" value="Unassembled WGS sequence"/>
</dbReference>
<reference evidence="3 4" key="1">
    <citation type="submission" date="2017-05" db="EMBL/GenBank/DDBJ databases">
        <title>The Genome Sequence of Enterococcus sp. 8G7_MSG3316.</title>
        <authorList>
            <consortium name="The Broad Institute Genomics Platform"/>
            <consortium name="The Broad Institute Genomic Center for Infectious Diseases"/>
            <person name="Earl A."/>
            <person name="Manson A."/>
            <person name="Schwartman J."/>
            <person name="Gilmore M."/>
            <person name="Abouelleil A."/>
            <person name="Cao P."/>
            <person name="Chapman S."/>
            <person name="Cusick C."/>
            <person name="Shea T."/>
            <person name="Young S."/>
            <person name="Neafsey D."/>
            <person name="Nusbaum C."/>
            <person name="Birren B."/>
        </authorList>
    </citation>
    <scope>NUCLEOTIDE SEQUENCE [LARGE SCALE GENOMIC DNA]</scope>
    <source>
        <strain evidence="3 4">8G7_MSG3316</strain>
    </source>
</reference>